<reference evidence="2" key="2">
    <citation type="submission" date="2015-06" db="UniProtKB">
        <authorList>
            <consortium name="EnsemblMetazoa"/>
        </authorList>
    </citation>
    <scope>IDENTIFICATION</scope>
</reference>
<protein>
    <submittedName>
        <fullName evidence="2">Uncharacterized protein</fullName>
    </submittedName>
</protein>
<name>T1GAQ9_MEGSC</name>
<dbReference type="Proteomes" id="UP000015102">
    <property type="component" value="Unassembled WGS sequence"/>
</dbReference>
<proteinExistence type="predicted"/>
<evidence type="ECO:0000313" key="2">
    <source>
        <dbReference type="EnsemblMetazoa" id="MESCA000319-PA"/>
    </source>
</evidence>
<sequence length="256" mass="26472">MFHGNMNNGRGQNGPMNNQPPMNSQNSLSSLAALTGSFPSAPSSNMFQGNMNNCRPGNGPLNGQQIPPNVTMHTQHHLPPQYQHHNNPQFHPGMHHPNGPGNNMYGGPGGMPSHGMMMGGPPQGMGGMGGGPWPPSSHMNNSSNPLAHLNNMAMGAIPASGPQGNNPGGPLGGGMPSQMQSQIPHGMQHMNAPGPGGGGSGPNPMFGMKSMPPASASKLYPPGQPLISNPLNPNAPPIYPCGSCRKEVNDNEEAVF</sequence>
<feature type="region of interest" description="Disordered" evidence="1">
    <location>
        <begin position="1"/>
        <end position="66"/>
    </location>
</feature>
<reference evidence="3" key="1">
    <citation type="submission" date="2013-02" db="EMBL/GenBank/DDBJ databases">
        <authorList>
            <person name="Hughes D."/>
        </authorList>
    </citation>
    <scope>NUCLEOTIDE SEQUENCE</scope>
    <source>
        <strain>Durham</strain>
        <strain evidence="3">NC isolate 2 -- Noor lab</strain>
    </source>
</reference>
<feature type="compositionally biased region" description="Gly residues" evidence="1">
    <location>
        <begin position="166"/>
        <end position="175"/>
    </location>
</feature>
<evidence type="ECO:0000313" key="3">
    <source>
        <dbReference type="Proteomes" id="UP000015102"/>
    </source>
</evidence>
<feature type="compositionally biased region" description="Low complexity" evidence="1">
    <location>
        <begin position="1"/>
        <end position="34"/>
    </location>
</feature>
<dbReference type="EnsemblMetazoa" id="MESCA000319-RA">
    <property type="protein sequence ID" value="MESCA000319-PA"/>
    <property type="gene ID" value="MESCA000319"/>
</dbReference>
<dbReference type="AlphaFoldDB" id="T1GAQ9"/>
<feature type="region of interest" description="Disordered" evidence="1">
    <location>
        <begin position="93"/>
        <end position="118"/>
    </location>
</feature>
<dbReference type="EMBL" id="CAQQ02166080">
    <property type="status" value="NOT_ANNOTATED_CDS"/>
    <property type="molecule type" value="Genomic_DNA"/>
</dbReference>
<evidence type="ECO:0000256" key="1">
    <source>
        <dbReference type="SAM" id="MobiDB-lite"/>
    </source>
</evidence>
<feature type="region of interest" description="Disordered" evidence="1">
    <location>
        <begin position="160"/>
        <end position="210"/>
    </location>
</feature>
<dbReference type="HOGENOM" id="CLU_1088078_0_0_1"/>
<keyword evidence="3" id="KW-1185">Reference proteome</keyword>
<accession>T1GAQ9</accession>
<organism evidence="2 3">
    <name type="scientific">Megaselia scalaris</name>
    <name type="common">Humpbacked fly</name>
    <name type="synonym">Phora scalaris</name>
    <dbReference type="NCBI Taxonomy" id="36166"/>
    <lineage>
        <taxon>Eukaryota</taxon>
        <taxon>Metazoa</taxon>
        <taxon>Ecdysozoa</taxon>
        <taxon>Arthropoda</taxon>
        <taxon>Hexapoda</taxon>
        <taxon>Insecta</taxon>
        <taxon>Pterygota</taxon>
        <taxon>Neoptera</taxon>
        <taxon>Endopterygota</taxon>
        <taxon>Diptera</taxon>
        <taxon>Brachycera</taxon>
        <taxon>Muscomorpha</taxon>
        <taxon>Platypezoidea</taxon>
        <taxon>Phoridae</taxon>
        <taxon>Megaseliini</taxon>
        <taxon>Megaselia</taxon>
    </lineage>
</organism>
<dbReference type="STRING" id="36166.T1GAQ9"/>
<feature type="compositionally biased region" description="Polar residues" evidence="1">
    <location>
        <begin position="37"/>
        <end position="66"/>
    </location>
</feature>
<feature type="compositionally biased region" description="Gly residues" evidence="1">
    <location>
        <begin position="104"/>
        <end position="118"/>
    </location>
</feature>